<evidence type="ECO:0000313" key="5">
    <source>
        <dbReference type="Proteomes" id="UP001595377"/>
    </source>
</evidence>
<evidence type="ECO:0000259" key="2">
    <source>
        <dbReference type="Pfam" id="PF03972"/>
    </source>
</evidence>
<dbReference type="SUPFAM" id="SSF103378">
    <property type="entry name" value="2-methylcitrate dehydratase PrpD"/>
    <property type="match status" value="1"/>
</dbReference>
<feature type="domain" description="MmgE/PrpD N-terminal" evidence="2">
    <location>
        <begin position="34"/>
        <end position="258"/>
    </location>
</feature>
<comment type="caution">
    <text evidence="4">The sequence shown here is derived from an EMBL/GenBank/DDBJ whole genome shotgun (WGS) entry which is preliminary data.</text>
</comment>
<dbReference type="Pfam" id="PF03972">
    <property type="entry name" value="MmgE_PrpD_N"/>
    <property type="match status" value="1"/>
</dbReference>
<name>A0ABV7DL46_9HYPH</name>
<keyword evidence="5" id="KW-1185">Reference proteome</keyword>
<dbReference type="RefSeq" id="WP_257315511.1">
    <property type="nucleotide sequence ID" value="NZ_JANFDG010000012.1"/>
</dbReference>
<protein>
    <submittedName>
        <fullName evidence="4">MmgE/PrpD family protein</fullName>
    </submittedName>
</protein>
<dbReference type="PANTHER" id="PTHR16943">
    <property type="entry name" value="2-METHYLCITRATE DEHYDRATASE-RELATED"/>
    <property type="match status" value="1"/>
</dbReference>
<proteinExistence type="inferred from homology"/>
<dbReference type="InterPro" id="IPR005656">
    <property type="entry name" value="MmgE_PrpD"/>
</dbReference>
<gene>
    <name evidence="4" type="ORF">ACFOHH_18240</name>
</gene>
<dbReference type="InterPro" id="IPR042188">
    <property type="entry name" value="MmgE/PrpD_sf_2"/>
</dbReference>
<evidence type="ECO:0000256" key="1">
    <source>
        <dbReference type="ARBA" id="ARBA00006174"/>
    </source>
</evidence>
<dbReference type="Proteomes" id="UP001595377">
    <property type="component" value="Unassembled WGS sequence"/>
</dbReference>
<dbReference type="PANTHER" id="PTHR16943:SF8">
    <property type="entry name" value="2-METHYLCITRATE DEHYDRATASE"/>
    <property type="match status" value="1"/>
</dbReference>
<dbReference type="InterPro" id="IPR045336">
    <property type="entry name" value="MmgE_PrpD_N"/>
</dbReference>
<dbReference type="Pfam" id="PF19305">
    <property type="entry name" value="MmgE_PrpD_C"/>
    <property type="match status" value="1"/>
</dbReference>
<dbReference type="Gene3D" id="1.10.4100.10">
    <property type="entry name" value="2-methylcitrate dehydratase PrpD"/>
    <property type="match status" value="1"/>
</dbReference>
<dbReference type="InterPro" id="IPR036148">
    <property type="entry name" value="MmgE/PrpD_sf"/>
</dbReference>
<organism evidence="4 5">
    <name type="scientific">Shinella pollutisoli</name>
    <dbReference type="NCBI Taxonomy" id="2250594"/>
    <lineage>
        <taxon>Bacteria</taxon>
        <taxon>Pseudomonadati</taxon>
        <taxon>Pseudomonadota</taxon>
        <taxon>Alphaproteobacteria</taxon>
        <taxon>Hyphomicrobiales</taxon>
        <taxon>Rhizobiaceae</taxon>
        <taxon>Shinella</taxon>
    </lineage>
</organism>
<reference evidence="5" key="1">
    <citation type="journal article" date="2019" name="Int. J. Syst. Evol. Microbiol.">
        <title>The Global Catalogue of Microorganisms (GCM) 10K type strain sequencing project: providing services to taxonomists for standard genome sequencing and annotation.</title>
        <authorList>
            <consortium name="The Broad Institute Genomics Platform"/>
            <consortium name="The Broad Institute Genome Sequencing Center for Infectious Disease"/>
            <person name="Wu L."/>
            <person name="Ma J."/>
        </authorList>
    </citation>
    <scope>NUCLEOTIDE SEQUENCE [LARGE SCALE GENOMIC DNA]</scope>
    <source>
        <strain evidence="5">KCTC 52677</strain>
    </source>
</reference>
<dbReference type="EMBL" id="JBHRSP010000032">
    <property type="protein sequence ID" value="MFC3075054.1"/>
    <property type="molecule type" value="Genomic_DNA"/>
</dbReference>
<comment type="similarity">
    <text evidence="1">Belongs to the PrpD family.</text>
</comment>
<dbReference type="InterPro" id="IPR042183">
    <property type="entry name" value="MmgE/PrpD_sf_1"/>
</dbReference>
<dbReference type="InterPro" id="IPR045337">
    <property type="entry name" value="MmgE_PrpD_C"/>
</dbReference>
<feature type="domain" description="MmgE/PrpD C-terminal" evidence="3">
    <location>
        <begin position="283"/>
        <end position="434"/>
    </location>
</feature>
<dbReference type="Gene3D" id="3.30.1330.120">
    <property type="entry name" value="2-methylcitrate dehydratase PrpD"/>
    <property type="match status" value="1"/>
</dbReference>
<evidence type="ECO:0000313" key="4">
    <source>
        <dbReference type="EMBL" id="MFC3075054.1"/>
    </source>
</evidence>
<evidence type="ECO:0000259" key="3">
    <source>
        <dbReference type="Pfam" id="PF19305"/>
    </source>
</evidence>
<accession>A0ABV7DL46</accession>
<sequence length="471" mass="49522">MQNAERSGRPDIEDDGMGGTALLTQLVRQARGRSDFPAAVREKAAICLVDFLSCGLEAAELPWSRQSFALAAGRTGDCAIVGEAGFYCAEDAAFANGVRGHGLVREDMHTGSISHMGVVVWPVLLALAGERKALAGRPLDAAIAGYEIGGRIGRALITPEMARLFRPTGLIGPIAATLAGAIFLGLDEERTVSALAFAINSAGGLNEWPHSGADDMYFHPGFAARNALTALRLAELGARGSASAIDGKAGLFAAFGRQPLPPRPVLFPDGDFEIMSVFNKEVPACNFAQSPCQVALAAVRRIEFGDEIESVHLATYDAALNYPGCAHRGPFETPLQAKMSIYFGMAATMVRGEIAEANYGLLDDPRIADLIARTTITVSDALSGAFPARQGARLRIKTRAGRIIEEALDDVRPASPALVRQRFSAAAAARLGQAKVPALNDVIDGMLAGRGDAGSLAELGRLAARSEGTRA</sequence>